<keyword evidence="4" id="KW-1133">Transmembrane helix</keyword>
<sequence length="528" mass="56742">MKEGPLQRLVSACPILPFLSLGLWMADTHLMSSGTVWLSDTEMNGENISTLFVTLTLSFAFLLLFSVFSPPRVAKALAMPRAVVAGGIVASLGCFIVIAIGPYYLMPVLPYEVIRALFYMSGVLGGLGLGVLCLHCGSLYSGLPPIRMTTYTALSFSLVAVSFFVVVGGPEWAPIKGGPSLIGIIVFVGSPLVAALLSVLPANLDNAVRPQAKDPLRSSGRTDLPVSFSKLMAVVFVFSLIMYTVRSATVQHAPVENTAGDTSVVMELLLFLTIGMAGFVAATGGARLNFGRIYSVVMVVSVALVSCLPMVSALPLDLIRVNAFLCYLFELFLWCVLSIIAYQRNVAALRVFGLGFGCYLAGSGVGWLFGSRVFGELLSAFGDTIPYMTMAFAVLACAFLIFSERELDLLFGSGGDVPSLEDLISREVEQAEASEASEPVETQIVHKGLFQEATQAIAASYGLSPRETDVLRCLARGYDANATAEKLHISWNTVRTHTRNLYTKLDVHSQQELIGLVDEARHSVEDEA</sequence>
<feature type="transmembrane region" description="Helical" evidence="4">
    <location>
        <begin position="117"/>
        <end position="139"/>
    </location>
</feature>
<keyword evidence="1" id="KW-0805">Transcription regulation</keyword>
<feature type="transmembrane region" description="Helical" evidence="4">
    <location>
        <begin position="82"/>
        <end position="105"/>
    </location>
</feature>
<gene>
    <name evidence="6" type="ORF">GMI68_03080</name>
    <name evidence="7" type="ORF">J7S26_04300</name>
</gene>
<proteinExistence type="predicted"/>
<reference evidence="7" key="2">
    <citation type="submission" date="2021-04" db="EMBL/GenBank/DDBJ databases">
        <title>Novel species in family Eggerthellaceae.</title>
        <authorList>
            <person name="Zhang G."/>
        </authorList>
    </citation>
    <scope>NUCLEOTIDE SEQUENCE</scope>
    <source>
        <strain evidence="7">Zg-886</strain>
    </source>
</reference>
<feature type="transmembrane region" description="Helical" evidence="4">
    <location>
        <begin position="224"/>
        <end position="245"/>
    </location>
</feature>
<dbReference type="PROSITE" id="PS50043">
    <property type="entry name" value="HTH_LUXR_2"/>
    <property type="match status" value="1"/>
</dbReference>
<feature type="transmembrane region" description="Helical" evidence="4">
    <location>
        <begin position="48"/>
        <end position="70"/>
    </location>
</feature>
<dbReference type="Proteomes" id="UP000671910">
    <property type="component" value="Chromosome"/>
</dbReference>
<evidence type="ECO:0000313" key="7">
    <source>
        <dbReference type="EMBL" id="QTU85131.1"/>
    </source>
</evidence>
<dbReference type="EMBL" id="WPCR01000003">
    <property type="protein sequence ID" value="NHM13765.1"/>
    <property type="molecule type" value="Genomic_DNA"/>
</dbReference>
<dbReference type="SMART" id="SM00421">
    <property type="entry name" value="HTH_LUXR"/>
    <property type="match status" value="1"/>
</dbReference>
<keyword evidence="3" id="KW-0804">Transcription</keyword>
<protein>
    <submittedName>
        <fullName evidence="7">Helix-turn-helix transcriptional regulator</fullName>
    </submittedName>
    <submittedName>
        <fullName evidence="6">LuxR family transcriptional regulator</fullName>
    </submittedName>
</protein>
<feature type="transmembrane region" description="Helical" evidence="4">
    <location>
        <begin position="321"/>
        <end position="342"/>
    </location>
</feature>
<feature type="domain" description="HTH luxR-type" evidence="5">
    <location>
        <begin position="456"/>
        <end position="521"/>
    </location>
</feature>
<dbReference type="PANTHER" id="PTHR44688:SF16">
    <property type="entry name" value="DNA-BINDING TRANSCRIPTIONAL ACTIVATOR DEVR_DOSR"/>
    <property type="match status" value="1"/>
</dbReference>
<feature type="transmembrane region" description="Helical" evidence="4">
    <location>
        <begin position="265"/>
        <end position="286"/>
    </location>
</feature>
<dbReference type="AlphaFoldDB" id="A0A9E6SV26"/>
<evidence type="ECO:0000259" key="5">
    <source>
        <dbReference type="PROSITE" id="PS50043"/>
    </source>
</evidence>
<dbReference type="EMBL" id="CP072829">
    <property type="protein sequence ID" value="QTU85131.1"/>
    <property type="molecule type" value="Genomic_DNA"/>
</dbReference>
<accession>A0A9E6SV26</accession>
<dbReference type="Pfam" id="PF00196">
    <property type="entry name" value="GerE"/>
    <property type="match status" value="1"/>
</dbReference>
<evidence type="ECO:0000313" key="9">
    <source>
        <dbReference type="Proteomes" id="UP000671910"/>
    </source>
</evidence>
<name>A0A9E6SV26_9ACTN</name>
<evidence type="ECO:0000313" key="8">
    <source>
        <dbReference type="Proteomes" id="UP000636394"/>
    </source>
</evidence>
<dbReference type="InterPro" id="IPR016032">
    <property type="entry name" value="Sig_transdc_resp-reg_C-effctor"/>
</dbReference>
<evidence type="ECO:0000256" key="2">
    <source>
        <dbReference type="ARBA" id="ARBA00023125"/>
    </source>
</evidence>
<dbReference type="GO" id="GO:0006355">
    <property type="term" value="P:regulation of DNA-templated transcription"/>
    <property type="evidence" value="ECO:0007669"/>
    <property type="project" value="InterPro"/>
</dbReference>
<feature type="transmembrane region" description="Helical" evidence="4">
    <location>
        <begin position="293"/>
        <end position="315"/>
    </location>
</feature>
<evidence type="ECO:0000256" key="1">
    <source>
        <dbReference type="ARBA" id="ARBA00023015"/>
    </source>
</evidence>
<dbReference type="RefSeq" id="WP_166338811.1">
    <property type="nucleotide sequence ID" value="NZ_CP072829.1"/>
</dbReference>
<keyword evidence="8" id="KW-1185">Reference proteome</keyword>
<dbReference type="InterPro" id="IPR036388">
    <property type="entry name" value="WH-like_DNA-bd_sf"/>
</dbReference>
<dbReference type="KEGG" id="ebz:J7S26_04300"/>
<evidence type="ECO:0000313" key="6">
    <source>
        <dbReference type="EMBL" id="NHM13765.1"/>
    </source>
</evidence>
<dbReference type="Proteomes" id="UP000636394">
    <property type="component" value="Unassembled WGS sequence"/>
</dbReference>
<organism evidence="7 9">
    <name type="scientific">Xiamenia xianingshaonis</name>
    <dbReference type="NCBI Taxonomy" id="2682776"/>
    <lineage>
        <taxon>Bacteria</taxon>
        <taxon>Bacillati</taxon>
        <taxon>Actinomycetota</taxon>
        <taxon>Coriobacteriia</taxon>
        <taxon>Eggerthellales</taxon>
        <taxon>Eggerthellaceae</taxon>
        <taxon>Xiamenia</taxon>
    </lineage>
</organism>
<dbReference type="PRINTS" id="PR00038">
    <property type="entry name" value="HTHLUXR"/>
</dbReference>
<reference evidence="6 8" key="1">
    <citation type="submission" date="2019-11" db="EMBL/GenBank/DDBJ databases">
        <title>Eggerthellaceae novel genus isolated from the rectal contents of marmort.</title>
        <authorList>
            <person name="Zhang G."/>
        </authorList>
    </citation>
    <scope>NUCLEOTIDE SEQUENCE [LARGE SCALE GENOMIC DNA]</scope>
    <source>
        <strain evidence="8">zg-886</strain>
        <strain evidence="6">Zg-886</strain>
    </source>
</reference>
<feature type="transmembrane region" description="Helical" evidence="4">
    <location>
        <begin position="151"/>
        <end position="169"/>
    </location>
</feature>
<dbReference type="Gene3D" id="1.10.10.10">
    <property type="entry name" value="Winged helix-like DNA-binding domain superfamily/Winged helix DNA-binding domain"/>
    <property type="match status" value="1"/>
</dbReference>
<keyword evidence="4" id="KW-0812">Transmembrane</keyword>
<keyword evidence="2" id="KW-0238">DNA-binding</keyword>
<keyword evidence="4" id="KW-0472">Membrane</keyword>
<evidence type="ECO:0000256" key="4">
    <source>
        <dbReference type="SAM" id="Phobius"/>
    </source>
</evidence>
<feature type="transmembrane region" description="Helical" evidence="4">
    <location>
        <begin position="349"/>
        <end position="369"/>
    </location>
</feature>
<feature type="transmembrane region" description="Helical" evidence="4">
    <location>
        <begin position="181"/>
        <end position="204"/>
    </location>
</feature>
<dbReference type="SUPFAM" id="SSF46894">
    <property type="entry name" value="C-terminal effector domain of the bipartite response regulators"/>
    <property type="match status" value="1"/>
</dbReference>
<dbReference type="PANTHER" id="PTHR44688">
    <property type="entry name" value="DNA-BINDING TRANSCRIPTIONAL ACTIVATOR DEVR_DOSR"/>
    <property type="match status" value="1"/>
</dbReference>
<dbReference type="InterPro" id="IPR000792">
    <property type="entry name" value="Tscrpt_reg_LuxR_C"/>
</dbReference>
<evidence type="ECO:0000256" key="3">
    <source>
        <dbReference type="ARBA" id="ARBA00023163"/>
    </source>
</evidence>
<feature type="transmembrane region" description="Helical" evidence="4">
    <location>
        <begin position="384"/>
        <end position="402"/>
    </location>
</feature>
<dbReference type="CDD" id="cd06170">
    <property type="entry name" value="LuxR_C_like"/>
    <property type="match status" value="1"/>
</dbReference>
<dbReference type="GO" id="GO:0003677">
    <property type="term" value="F:DNA binding"/>
    <property type="evidence" value="ECO:0007669"/>
    <property type="project" value="UniProtKB-KW"/>
</dbReference>